<dbReference type="AlphaFoldDB" id="B4HDL1"/>
<dbReference type="Proteomes" id="UP000008744">
    <property type="component" value="Unassembled WGS sequence"/>
</dbReference>
<keyword evidence="3" id="KW-1185">Reference proteome</keyword>
<accession>B4HDL1</accession>
<feature type="region of interest" description="Disordered" evidence="1">
    <location>
        <begin position="26"/>
        <end position="67"/>
    </location>
</feature>
<feature type="compositionally biased region" description="Basic residues" evidence="1">
    <location>
        <begin position="28"/>
        <end position="59"/>
    </location>
</feature>
<sequence>IMARSSSPLLALIEVDTELVLAMDYPGKNRKSRRSKKSYSKPLRKSRKSLKSNKPKCKKTVQPQTCI</sequence>
<protein>
    <submittedName>
        <fullName evidence="2">GL10075</fullName>
    </submittedName>
</protein>
<dbReference type="HOGENOM" id="CLU_2819872_0_0_1"/>
<dbReference type="EMBL" id="CH480577">
    <property type="protein sequence ID" value="EDW30240.1"/>
    <property type="molecule type" value="Genomic_DNA"/>
</dbReference>
<name>B4HDL1_DROPE</name>
<proteinExistence type="predicted"/>
<organism evidence="3">
    <name type="scientific">Drosophila persimilis</name>
    <name type="common">Fruit fly</name>
    <dbReference type="NCBI Taxonomy" id="7234"/>
    <lineage>
        <taxon>Eukaryota</taxon>
        <taxon>Metazoa</taxon>
        <taxon>Ecdysozoa</taxon>
        <taxon>Arthropoda</taxon>
        <taxon>Hexapoda</taxon>
        <taxon>Insecta</taxon>
        <taxon>Pterygota</taxon>
        <taxon>Neoptera</taxon>
        <taxon>Endopterygota</taxon>
        <taxon>Diptera</taxon>
        <taxon>Brachycera</taxon>
        <taxon>Muscomorpha</taxon>
        <taxon>Ephydroidea</taxon>
        <taxon>Drosophilidae</taxon>
        <taxon>Drosophila</taxon>
        <taxon>Sophophora</taxon>
    </lineage>
</organism>
<evidence type="ECO:0000313" key="2">
    <source>
        <dbReference type="EMBL" id="EDW30240.1"/>
    </source>
</evidence>
<evidence type="ECO:0000256" key="1">
    <source>
        <dbReference type="SAM" id="MobiDB-lite"/>
    </source>
</evidence>
<evidence type="ECO:0000313" key="3">
    <source>
        <dbReference type="Proteomes" id="UP000008744"/>
    </source>
</evidence>
<gene>
    <name evidence="2" type="primary">Dper\GL10075</name>
    <name evidence="2" type="ORF">Dper_GL10075</name>
</gene>
<feature type="non-terminal residue" evidence="2">
    <location>
        <position position="1"/>
    </location>
</feature>
<reference evidence="2 3" key="1">
    <citation type="journal article" date="2007" name="Nature">
        <title>Evolution of genes and genomes on the Drosophila phylogeny.</title>
        <authorList>
            <consortium name="Drosophila 12 Genomes Consortium"/>
            <person name="Clark A.G."/>
            <person name="Eisen M.B."/>
            <person name="Smith D.R."/>
            <person name="Bergman C.M."/>
            <person name="Oliver B."/>
            <person name="Markow T.A."/>
            <person name="Kaufman T.C."/>
            <person name="Kellis M."/>
            <person name="Gelbart W."/>
            <person name="Iyer V.N."/>
            <person name="Pollard D.A."/>
            <person name="Sackton T.B."/>
            <person name="Larracuente A.M."/>
            <person name="Singh N.D."/>
            <person name="Abad J.P."/>
            <person name="Abt D.N."/>
            <person name="Adryan B."/>
            <person name="Aguade M."/>
            <person name="Akashi H."/>
            <person name="Anderson W.W."/>
            <person name="Aquadro C.F."/>
            <person name="Ardell D.H."/>
            <person name="Arguello R."/>
            <person name="Artieri C.G."/>
            <person name="Barbash D.A."/>
            <person name="Barker D."/>
            <person name="Barsanti P."/>
            <person name="Batterham P."/>
            <person name="Batzoglou S."/>
            <person name="Begun D."/>
            <person name="Bhutkar A."/>
            <person name="Blanco E."/>
            <person name="Bosak S.A."/>
            <person name="Bradley R.K."/>
            <person name="Brand A.D."/>
            <person name="Brent M.R."/>
            <person name="Brooks A.N."/>
            <person name="Brown R.H."/>
            <person name="Butlin R.K."/>
            <person name="Caggese C."/>
            <person name="Calvi B.R."/>
            <person name="Bernardo de Carvalho A."/>
            <person name="Caspi A."/>
            <person name="Castrezana S."/>
            <person name="Celniker S.E."/>
            <person name="Chang J.L."/>
            <person name="Chapple C."/>
            <person name="Chatterji S."/>
            <person name="Chinwalla A."/>
            <person name="Civetta A."/>
            <person name="Clifton S.W."/>
            <person name="Comeron J.M."/>
            <person name="Costello J.C."/>
            <person name="Coyne J.A."/>
            <person name="Daub J."/>
            <person name="David R.G."/>
            <person name="Delcher A.L."/>
            <person name="Delehaunty K."/>
            <person name="Do C.B."/>
            <person name="Ebling H."/>
            <person name="Edwards K."/>
            <person name="Eickbush T."/>
            <person name="Evans J.D."/>
            <person name="Filipski A."/>
            <person name="Findeiss S."/>
            <person name="Freyhult E."/>
            <person name="Fulton L."/>
            <person name="Fulton R."/>
            <person name="Garcia A.C."/>
            <person name="Gardiner A."/>
            <person name="Garfield D.A."/>
            <person name="Garvin B.E."/>
            <person name="Gibson G."/>
            <person name="Gilbert D."/>
            <person name="Gnerre S."/>
            <person name="Godfrey J."/>
            <person name="Good R."/>
            <person name="Gotea V."/>
            <person name="Gravely B."/>
            <person name="Greenberg A.J."/>
            <person name="Griffiths-Jones S."/>
            <person name="Gross S."/>
            <person name="Guigo R."/>
            <person name="Gustafson E.A."/>
            <person name="Haerty W."/>
            <person name="Hahn M.W."/>
            <person name="Halligan D.L."/>
            <person name="Halpern A.L."/>
            <person name="Halter G.M."/>
            <person name="Han M.V."/>
            <person name="Heger A."/>
            <person name="Hillier L."/>
            <person name="Hinrichs A.S."/>
            <person name="Holmes I."/>
            <person name="Hoskins R.A."/>
            <person name="Hubisz M.J."/>
            <person name="Hultmark D."/>
            <person name="Huntley M.A."/>
            <person name="Jaffe D.B."/>
            <person name="Jagadeeshan S."/>
            <person name="Jeck W.R."/>
            <person name="Johnson J."/>
            <person name="Jones C.D."/>
            <person name="Jordan W.C."/>
            <person name="Karpen G.H."/>
            <person name="Kataoka E."/>
            <person name="Keightley P.D."/>
            <person name="Kheradpour P."/>
            <person name="Kirkness E.F."/>
            <person name="Koerich L.B."/>
            <person name="Kristiansen K."/>
            <person name="Kudrna D."/>
            <person name="Kulathinal R.J."/>
            <person name="Kumar S."/>
            <person name="Kwok R."/>
            <person name="Lander E."/>
            <person name="Langley C.H."/>
            <person name="Lapoint R."/>
            <person name="Lazzaro B.P."/>
            <person name="Lee S.J."/>
            <person name="Levesque L."/>
            <person name="Li R."/>
            <person name="Lin C.F."/>
            <person name="Lin M.F."/>
            <person name="Lindblad-Toh K."/>
            <person name="Llopart A."/>
            <person name="Long M."/>
            <person name="Low L."/>
            <person name="Lozovsky E."/>
            <person name="Lu J."/>
            <person name="Luo M."/>
            <person name="Machado C.A."/>
            <person name="Makalowski W."/>
            <person name="Marzo M."/>
            <person name="Matsuda M."/>
            <person name="Matzkin L."/>
            <person name="McAllister B."/>
            <person name="McBride C.S."/>
            <person name="McKernan B."/>
            <person name="McKernan K."/>
            <person name="Mendez-Lago M."/>
            <person name="Minx P."/>
            <person name="Mollenhauer M.U."/>
            <person name="Montooth K."/>
            <person name="Mount S.M."/>
            <person name="Mu X."/>
            <person name="Myers E."/>
            <person name="Negre B."/>
            <person name="Newfeld S."/>
            <person name="Nielsen R."/>
            <person name="Noor M.A."/>
            <person name="O'Grady P."/>
            <person name="Pachter L."/>
            <person name="Papaceit M."/>
            <person name="Parisi M.J."/>
            <person name="Parisi M."/>
            <person name="Parts L."/>
            <person name="Pedersen J.S."/>
            <person name="Pesole G."/>
            <person name="Phillippy A.M."/>
            <person name="Ponting C.P."/>
            <person name="Pop M."/>
            <person name="Porcelli D."/>
            <person name="Powell J.R."/>
            <person name="Prohaska S."/>
            <person name="Pruitt K."/>
            <person name="Puig M."/>
            <person name="Quesneville H."/>
            <person name="Ram K.R."/>
            <person name="Rand D."/>
            <person name="Rasmussen M.D."/>
            <person name="Reed L.K."/>
            <person name="Reenan R."/>
            <person name="Reily A."/>
            <person name="Remington K.A."/>
            <person name="Rieger T.T."/>
            <person name="Ritchie M.G."/>
            <person name="Robin C."/>
            <person name="Rogers Y.H."/>
            <person name="Rohde C."/>
            <person name="Rozas J."/>
            <person name="Rubenfield M.J."/>
            <person name="Ruiz A."/>
            <person name="Russo S."/>
            <person name="Salzberg S.L."/>
            <person name="Sanchez-Gracia A."/>
            <person name="Saranga D.J."/>
            <person name="Sato H."/>
            <person name="Schaeffer S.W."/>
            <person name="Schatz M.C."/>
            <person name="Schlenke T."/>
            <person name="Schwartz R."/>
            <person name="Segarra C."/>
            <person name="Singh R.S."/>
            <person name="Sirot L."/>
            <person name="Sirota M."/>
            <person name="Sisneros N.B."/>
            <person name="Smith C.D."/>
            <person name="Smith T.F."/>
            <person name="Spieth J."/>
            <person name="Stage D.E."/>
            <person name="Stark A."/>
            <person name="Stephan W."/>
            <person name="Strausberg R.L."/>
            <person name="Strempel S."/>
            <person name="Sturgill D."/>
            <person name="Sutton G."/>
            <person name="Sutton G.G."/>
            <person name="Tao W."/>
            <person name="Teichmann S."/>
            <person name="Tobari Y.N."/>
            <person name="Tomimura Y."/>
            <person name="Tsolas J.M."/>
            <person name="Valente V.L."/>
            <person name="Venter E."/>
            <person name="Venter J.C."/>
            <person name="Vicario S."/>
            <person name="Vieira F.G."/>
            <person name="Vilella A.J."/>
            <person name="Villasante A."/>
            <person name="Walenz B."/>
            <person name="Wang J."/>
            <person name="Wasserman M."/>
            <person name="Watts T."/>
            <person name="Wilson D."/>
            <person name="Wilson R.K."/>
            <person name="Wing R.A."/>
            <person name="Wolfner M.F."/>
            <person name="Wong A."/>
            <person name="Wong G.K."/>
            <person name="Wu C.I."/>
            <person name="Wu G."/>
            <person name="Yamamoto D."/>
            <person name="Yang H.P."/>
            <person name="Yang S.P."/>
            <person name="Yorke J.A."/>
            <person name="Yoshida K."/>
            <person name="Zdobnov E."/>
            <person name="Zhang P."/>
            <person name="Zhang Y."/>
            <person name="Zimin A.V."/>
            <person name="Baldwin J."/>
            <person name="Abdouelleil A."/>
            <person name="Abdulkadir J."/>
            <person name="Abebe A."/>
            <person name="Abera B."/>
            <person name="Abreu J."/>
            <person name="Acer S.C."/>
            <person name="Aftuck L."/>
            <person name="Alexander A."/>
            <person name="An P."/>
            <person name="Anderson E."/>
            <person name="Anderson S."/>
            <person name="Arachi H."/>
            <person name="Azer M."/>
            <person name="Bachantsang P."/>
            <person name="Barry A."/>
            <person name="Bayul T."/>
            <person name="Berlin A."/>
            <person name="Bessette D."/>
            <person name="Bloom T."/>
            <person name="Blye J."/>
            <person name="Boguslavskiy L."/>
            <person name="Bonnet C."/>
            <person name="Boukhgalter B."/>
            <person name="Bourzgui I."/>
            <person name="Brown A."/>
            <person name="Cahill P."/>
            <person name="Channer S."/>
            <person name="Cheshatsang Y."/>
            <person name="Chuda L."/>
            <person name="Citroen M."/>
            <person name="Collymore A."/>
            <person name="Cooke P."/>
            <person name="Costello M."/>
            <person name="D'Aco K."/>
            <person name="Daza R."/>
            <person name="De Haan G."/>
            <person name="DeGray S."/>
            <person name="DeMaso C."/>
            <person name="Dhargay N."/>
            <person name="Dooley K."/>
            <person name="Dooley E."/>
            <person name="Doricent M."/>
            <person name="Dorje P."/>
            <person name="Dorjee K."/>
            <person name="Dupes A."/>
            <person name="Elong R."/>
            <person name="Falk J."/>
            <person name="Farina A."/>
            <person name="Faro S."/>
            <person name="Ferguson D."/>
            <person name="Fisher S."/>
            <person name="Foley C.D."/>
            <person name="Franke A."/>
            <person name="Friedrich D."/>
            <person name="Gadbois L."/>
            <person name="Gearin G."/>
            <person name="Gearin C.R."/>
            <person name="Giannoukos G."/>
            <person name="Goode T."/>
            <person name="Graham J."/>
            <person name="Grandbois E."/>
            <person name="Grewal S."/>
            <person name="Gyaltsen K."/>
            <person name="Hafez N."/>
            <person name="Hagos B."/>
            <person name="Hall J."/>
            <person name="Henson C."/>
            <person name="Hollinger A."/>
            <person name="Honan T."/>
            <person name="Huard M.D."/>
            <person name="Hughes L."/>
            <person name="Hurhula B."/>
            <person name="Husby M.E."/>
            <person name="Kamat A."/>
            <person name="Kanga B."/>
            <person name="Kashin S."/>
            <person name="Khazanovich D."/>
            <person name="Kisner P."/>
            <person name="Lance K."/>
            <person name="Lara M."/>
            <person name="Lee W."/>
            <person name="Lennon N."/>
            <person name="Letendre F."/>
            <person name="LeVine R."/>
            <person name="Lipovsky A."/>
            <person name="Liu X."/>
            <person name="Liu J."/>
            <person name="Liu S."/>
            <person name="Lokyitsang T."/>
            <person name="Lokyitsang Y."/>
            <person name="Lubonja R."/>
            <person name="Lui A."/>
            <person name="MacDonald P."/>
            <person name="Magnisalis V."/>
            <person name="Maru K."/>
            <person name="Matthews C."/>
            <person name="McCusker W."/>
            <person name="McDonough S."/>
            <person name="Mehta T."/>
            <person name="Meldrim J."/>
            <person name="Meneus L."/>
            <person name="Mihai O."/>
            <person name="Mihalev A."/>
            <person name="Mihova T."/>
            <person name="Mittelman R."/>
            <person name="Mlenga V."/>
            <person name="Montmayeur A."/>
            <person name="Mulrain L."/>
            <person name="Navidi A."/>
            <person name="Naylor J."/>
            <person name="Negash T."/>
            <person name="Nguyen T."/>
            <person name="Nguyen N."/>
            <person name="Nicol R."/>
            <person name="Norbu C."/>
            <person name="Norbu N."/>
            <person name="Novod N."/>
            <person name="O'Neill B."/>
            <person name="Osman S."/>
            <person name="Markiewicz E."/>
            <person name="Oyono O.L."/>
            <person name="Patti C."/>
            <person name="Phunkhang P."/>
            <person name="Pierre F."/>
            <person name="Priest M."/>
            <person name="Raghuraman S."/>
            <person name="Rege F."/>
            <person name="Reyes R."/>
            <person name="Rise C."/>
            <person name="Rogov P."/>
            <person name="Ross K."/>
            <person name="Ryan E."/>
            <person name="Settipalli S."/>
            <person name="Shea T."/>
            <person name="Sherpa N."/>
            <person name="Shi L."/>
            <person name="Shih D."/>
            <person name="Sparrow T."/>
            <person name="Spaulding J."/>
            <person name="Stalker J."/>
            <person name="Stange-Thomann N."/>
            <person name="Stavropoulos S."/>
            <person name="Stone C."/>
            <person name="Strader C."/>
            <person name="Tesfaye S."/>
            <person name="Thomson T."/>
            <person name="Thoulutsang Y."/>
            <person name="Thoulutsang D."/>
            <person name="Topham K."/>
            <person name="Topping I."/>
            <person name="Tsamla T."/>
            <person name="Vassiliev H."/>
            <person name="Vo A."/>
            <person name="Wangchuk T."/>
            <person name="Wangdi T."/>
            <person name="Weiand M."/>
            <person name="Wilkinson J."/>
            <person name="Wilson A."/>
            <person name="Yadav S."/>
            <person name="Young G."/>
            <person name="Yu Q."/>
            <person name="Zembek L."/>
            <person name="Zhong D."/>
            <person name="Zimmer A."/>
            <person name="Zwirko Z."/>
            <person name="Jaffe D.B."/>
            <person name="Alvarez P."/>
            <person name="Brockman W."/>
            <person name="Butler J."/>
            <person name="Chin C."/>
            <person name="Gnerre S."/>
            <person name="Grabherr M."/>
            <person name="Kleber M."/>
            <person name="Mauceli E."/>
            <person name="MacCallum I."/>
        </authorList>
    </citation>
    <scope>NUCLEOTIDE SEQUENCE [LARGE SCALE GENOMIC DNA]</scope>
    <source>
        <strain evidence="3">MSH-3 / Tucson 14011-0111.49</strain>
    </source>
</reference>